<reference evidence="2 3" key="1">
    <citation type="submission" date="2018-05" db="EMBL/GenBank/DDBJ databases">
        <title>Genome sequencing of Flavobacterium sp. HYN0049.</title>
        <authorList>
            <person name="Yi H."/>
            <person name="Baek C."/>
        </authorList>
    </citation>
    <scope>NUCLEOTIDE SEQUENCE [LARGE SCALE GENOMIC DNA]</scope>
    <source>
        <strain evidence="2 3">HYN0049</strain>
    </source>
</reference>
<dbReference type="KEGG" id="fpal:HYN49_13060"/>
<dbReference type="AlphaFoldDB" id="A0A2S1SK95"/>
<feature type="signal peptide" evidence="1">
    <location>
        <begin position="1"/>
        <end position="29"/>
    </location>
</feature>
<keyword evidence="1" id="KW-0732">Signal</keyword>
<evidence type="ECO:0008006" key="4">
    <source>
        <dbReference type="Google" id="ProtNLM"/>
    </source>
</evidence>
<protein>
    <recommendedName>
        <fullName evidence="4">T9SS C-terminal target domain-containing protein</fullName>
    </recommendedName>
</protein>
<sequence>MKKITKKGNGLLCVAFVLSAFLSSSIATAAQSGIKVSNSVHTANRYAPTLTTDSLNSVNVTDTTEVEKHRIWLTLEADNLVTTILVGYVPGATLGVDAGYDCVNFWNPDSAFYSLIYGDAYLIQGRPLPFTTDDVVPLGFKALQAGNLIISVIDADGIFSEGQEILLRDKLNGTTSSINNTPYNFTSDSGTFNDRFEIVYTNANLAISTFGIAKDVRVYAKEGKVFVQSPENIDTVRIFDLQGRLLSERSDVNGPYYQTEELEAGRQLLIVQVADKQGHTIVKKIMN</sequence>
<gene>
    <name evidence="2" type="ORF">HYN49_13060</name>
</gene>
<proteinExistence type="predicted"/>
<accession>A0A2S1SK95</accession>
<dbReference type="EMBL" id="CP029187">
    <property type="protein sequence ID" value="AWI26747.1"/>
    <property type="molecule type" value="Genomic_DNA"/>
</dbReference>
<name>A0A2S1SK95_9FLAO</name>
<keyword evidence="3" id="KW-1185">Reference proteome</keyword>
<feature type="chain" id="PRO_5015589770" description="T9SS C-terminal target domain-containing protein" evidence="1">
    <location>
        <begin position="30"/>
        <end position="287"/>
    </location>
</feature>
<evidence type="ECO:0000313" key="2">
    <source>
        <dbReference type="EMBL" id="AWI26747.1"/>
    </source>
</evidence>
<dbReference type="Proteomes" id="UP000244937">
    <property type="component" value="Chromosome"/>
</dbReference>
<dbReference type="OrthoDB" id="1652165at2"/>
<evidence type="ECO:0000313" key="3">
    <source>
        <dbReference type="Proteomes" id="UP000244937"/>
    </source>
</evidence>
<evidence type="ECO:0000256" key="1">
    <source>
        <dbReference type="SAM" id="SignalP"/>
    </source>
</evidence>
<organism evidence="2 3">
    <name type="scientific">Flavobacterium pallidum</name>
    <dbReference type="NCBI Taxonomy" id="2172098"/>
    <lineage>
        <taxon>Bacteria</taxon>
        <taxon>Pseudomonadati</taxon>
        <taxon>Bacteroidota</taxon>
        <taxon>Flavobacteriia</taxon>
        <taxon>Flavobacteriales</taxon>
        <taxon>Flavobacteriaceae</taxon>
        <taxon>Flavobacterium</taxon>
    </lineage>
</organism>
<dbReference type="RefSeq" id="WP_108904524.1">
    <property type="nucleotide sequence ID" value="NZ_CP029187.1"/>
</dbReference>